<dbReference type="EMBL" id="GBXM01002745">
    <property type="protein sequence ID" value="JAI05833.1"/>
    <property type="molecule type" value="Transcribed_RNA"/>
</dbReference>
<reference evidence="1" key="2">
    <citation type="journal article" date="2015" name="Fish Shellfish Immunol.">
        <title>Early steps in the European eel (Anguilla anguilla)-Vibrio vulnificus interaction in the gills: Role of the RtxA13 toxin.</title>
        <authorList>
            <person name="Callol A."/>
            <person name="Pajuelo D."/>
            <person name="Ebbesson L."/>
            <person name="Teles M."/>
            <person name="MacKenzie S."/>
            <person name="Amaro C."/>
        </authorList>
    </citation>
    <scope>NUCLEOTIDE SEQUENCE</scope>
</reference>
<evidence type="ECO:0000313" key="1">
    <source>
        <dbReference type="EMBL" id="JAI05833.1"/>
    </source>
</evidence>
<dbReference type="AlphaFoldDB" id="A0A0E9XSX2"/>
<name>A0A0E9XSX2_ANGAN</name>
<sequence length="33" mass="3818">MASPFSFNSISRGYHKYSYNQLECKSLTSETQL</sequence>
<proteinExistence type="predicted"/>
<protein>
    <submittedName>
        <fullName evidence="1">Uncharacterized protein</fullName>
    </submittedName>
</protein>
<accession>A0A0E9XSX2</accession>
<organism evidence="1">
    <name type="scientific">Anguilla anguilla</name>
    <name type="common">European freshwater eel</name>
    <name type="synonym">Muraena anguilla</name>
    <dbReference type="NCBI Taxonomy" id="7936"/>
    <lineage>
        <taxon>Eukaryota</taxon>
        <taxon>Metazoa</taxon>
        <taxon>Chordata</taxon>
        <taxon>Craniata</taxon>
        <taxon>Vertebrata</taxon>
        <taxon>Euteleostomi</taxon>
        <taxon>Actinopterygii</taxon>
        <taxon>Neopterygii</taxon>
        <taxon>Teleostei</taxon>
        <taxon>Anguilliformes</taxon>
        <taxon>Anguillidae</taxon>
        <taxon>Anguilla</taxon>
    </lineage>
</organism>
<reference evidence="1" key="1">
    <citation type="submission" date="2014-11" db="EMBL/GenBank/DDBJ databases">
        <authorList>
            <person name="Amaro Gonzalez C."/>
        </authorList>
    </citation>
    <scope>NUCLEOTIDE SEQUENCE</scope>
</reference>